<dbReference type="OrthoDB" id="191686at2759"/>
<dbReference type="InParanoid" id="A0A6I9Q914"/>
<keyword evidence="1" id="KW-1185">Reference proteome</keyword>
<dbReference type="AlphaFoldDB" id="A0A6I9Q914"/>
<dbReference type="RefSeq" id="XP_010905031.1">
    <property type="nucleotide sequence ID" value="XM_010906729.3"/>
</dbReference>
<sequence>MLTLHDIEEVRERCNHALSSSASLLCLAARDCLPYLMFCQLDRISGGFIAAFNPLSQKVLTHVLEEAGHAKNSSLFLSDFIPVNSDLKMEVEVPIDKQMSLGYNSFIQLSPHLVI</sequence>
<reference evidence="2" key="1">
    <citation type="submission" date="2025-08" db="UniProtKB">
        <authorList>
            <consortium name="RefSeq"/>
        </authorList>
    </citation>
    <scope>IDENTIFICATION</scope>
</reference>
<dbReference type="PANTHER" id="PTHR46971:SF4">
    <property type="entry name" value="OS08G0442300 PROTEIN"/>
    <property type="match status" value="1"/>
</dbReference>
<organism evidence="1 2">
    <name type="scientific">Elaeis guineensis var. tenera</name>
    <name type="common">Oil palm</name>
    <dbReference type="NCBI Taxonomy" id="51953"/>
    <lineage>
        <taxon>Eukaryota</taxon>
        <taxon>Viridiplantae</taxon>
        <taxon>Streptophyta</taxon>
        <taxon>Embryophyta</taxon>
        <taxon>Tracheophyta</taxon>
        <taxon>Spermatophyta</taxon>
        <taxon>Magnoliopsida</taxon>
        <taxon>Liliopsida</taxon>
        <taxon>Arecaceae</taxon>
        <taxon>Arecoideae</taxon>
        <taxon>Cocoseae</taxon>
        <taxon>Elaeidinae</taxon>
        <taxon>Elaeis</taxon>
    </lineage>
</organism>
<evidence type="ECO:0000313" key="1">
    <source>
        <dbReference type="Proteomes" id="UP000504607"/>
    </source>
</evidence>
<dbReference type="PANTHER" id="PTHR46971">
    <property type="entry name" value="CALCINEURIN B SUBUNIT (PROTEIN PHOSPHATASE 2B REGULATORY SUBUNIT)-LIKE PROTEIN"/>
    <property type="match status" value="1"/>
</dbReference>
<proteinExistence type="predicted"/>
<protein>
    <submittedName>
        <fullName evidence="2">Uncharacterized protein LOC105032317</fullName>
    </submittedName>
</protein>
<accession>A0A6I9Q914</accession>
<name>A0A6I9Q914_ELAGV</name>
<gene>
    <name evidence="2" type="primary">LOC105032317</name>
</gene>
<evidence type="ECO:0000313" key="2">
    <source>
        <dbReference type="RefSeq" id="XP_010905031.1"/>
    </source>
</evidence>
<dbReference type="Proteomes" id="UP000504607">
    <property type="component" value="Unplaced"/>
</dbReference>